<reference evidence="5" key="1">
    <citation type="journal article" date="2024" name="BMC Genomics">
        <title>Functional annotation of a divergent genome using sequence and structure-based similarity.</title>
        <authorList>
            <person name="Svedberg D."/>
            <person name="Winiger R.R."/>
            <person name="Berg A."/>
            <person name="Sharma H."/>
            <person name="Tellgren-Roth C."/>
            <person name="Debrunner-Vossbrinck B.A."/>
            <person name="Vossbrinck C.R."/>
            <person name="Barandun J."/>
        </authorList>
    </citation>
    <scope>NUCLEOTIDE SEQUENCE</scope>
    <source>
        <strain evidence="5">Illinois isolate</strain>
    </source>
</reference>
<protein>
    <submittedName>
        <fullName evidence="5">Nucleoporin NUP157/170</fullName>
    </submittedName>
</protein>
<dbReference type="GO" id="GO:0000972">
    <property type="term" value="P:transcription-dependent tethering of RNA polymerase II gene DNA at nuclear periphery"/>
    <property type="evidence" value="ECO:0007669"/>
    <property type="project" value="TreeGrafter"/>
</dbReference>
<sequence>MNKKQIFEETKAYEDREKYSLTEIFSTCSQSFTNYKTLKKLKEYSLPQENYDKSGIIPEMSIIWYAHNYRLSIFRYESNNYEEICTFNSKILFVDIFIPKKGIFNSKISYCFIVFTENQIIIYGVDKISQALINTNFVASTVSKCLCYCLKNGNIFIGCEDGNVYEVIYKSLDSWSFKLMYLYSPDTNLLTNLIPTILRRKKSKIIKMSSNEKFLIVLSKKITVYNIESGIFKIREISLYKEYIDCQLLEEKNDNLFFYCVQPDGSRDFYDTKYLYTKKCFIDTTEKEDLKIKTFLNKFIVLEKNRYQGSLIHFITVNEFQKTNIDRNKASENQETINLQEEITNFFVNGKFLFLISKSKISFYEILDLKQFVIVSRIEEVYNMFKNLGLREGLALYFDIFSMNCDVSKLEYLCIKIDENHIKGLFSFIYRQMKKFLNIKIFKILEDDNLKNEMEKTVQKFKNLISKLKQNEFKIARDFMDYFIQSVNYVTVIHEYNINLEDMTFYRLLLNDEAEFKKRSLDSLMEIFKTNQSLDTLISSLSNKSKDYLPLDEIYYHKGFDLLKKYPSKDKLWESLTNFKNINFNSEIIKKFNELKFFTGSIILIRKHYDQELKMKYDHEEVVNLLCPSIKCNGSITNCLEDKREDFLYSFFDALVENLLVKEIKEDCACCEIKTNMKLPDIIKLESKFLSKYLQEKSLTNSNPLIYELYWKYCAYRDDRVEAVKSLINLIDKKNINLEKRIDLLKKAKTVSLHSPYHDEIKKRTMLSNIQLELLERGENSKNIKFQLLSSDKLFNDFAYKYPDLALKIIDQSIFKDKNIIRKYLNECLNEDFKSSVNFLISNKFEGTVLDCEMIGEILLEKMKQGDELCRNLYEIGFSYQEIENFIEKKIKREDDLEFKNFLMEDFRVFGDDKVSNKKPEELKC</sequence>
<evidence type="ECO:0000313" key="5">
    <source>
        <dbReference type="EMBL" id="WUR03562.1"/>
    </source>
</evidence>
<dbReference type="PANTHER" id="PTHR10350:SF6">
    <property type="entry name" value="NUCLEAR PORE COMPLEX PROTEIN NUP155"/>
    <property type="match status" value="1"/>
</dbReference>
<dbReference type="GeneID" id="90541375"/>
<dbReference type="GO" id="GO:0017056">
    <property type="term" value="F:structural constituent of nuclear pore"/>
    <property type="evidence" value="ECO:0007669"/>
    <property type="project" value="InterPro"/>
</dbReference>
<dbReference type="InterPro" id="IPR042537">
    <property type="entry name" value="Nucleoporin_Nup155_C_2"/>
</dbReference>
<organism evidence="5 6">
    <name type="scientific">Vairimorpha necatrix</name>
    <dbReference type="NCBI Taxonomy" id="6039"/>
    <lineage>
        <taxon>Eukaryota</taxon>
        <taxon>Fungi</taxon>
        <taxon>Fungi incertae sedis</taxon>
        <taxon>Microsporidia</taxon>
        <taxon>Nosematidae</taxon>
        <taxon>Vairimorpha</taxon>
    </lineage>
</organism>
<dbReference type="GO" id="GO:0036228">
    <property type="term" value="P:protein localization to nuclear inner membrane"/>
    <property type="evidence" value="ECO:0007669"/>
    <property type="project" value="TreeGrafter"/>
</dbReference>
<evidence type="ECO:0000313" key="6">
    <source>
        <dbReference type="Proteomes" id="UP001334084"/>
    </source>
</evidence>
<dbReference type="RefSeq" id="XP_065329707.1">
    <property type="nucleotide sequence ID" value="XM_065473635.1"/>
</dbReference>
<dbReference type="InterPro" id="IPR014908">
    <property type="entry name" value="Nucleoporin_Nup133/Nup155_N"/>
</dbReference>
<feature type="domain" description="Nucleoporin Nup133/Nup155-like N-terminal" evidence="4">
    <location>
        <begin position="53"/>
        <end position="246"/>
    </location>
</feature>
<gene>
    <name evidence="5" type="ORF">VNE69_05151</name>
</gene>
<dbReference type="AlphaFoldDB" id="A0AAX4JC86"/>
<comment type="subcellular location">
    <subcellularLocation>
        <location evidence="1">Nucleus</location>
    </subcellularLocation>
</comment>
<dbReference type="Proteomes" id="UP001334084">
    <property type="component" value="Chromosome 5"/>
</dbReference>
<keyword evidence="6" id="KW-1185">Reference proteome</keyword>
<dbReference type="GO" id="GO:0006405">
    <property type="term" value="P:RNA export from nucleus"/>
    <property type="evidence" value="ECO:0007669"/>
    <property type="project" value="TreeGrafter"/>
</dbReference>
<keyword evidence="3" id="KW-0539">Nucleus</keyword>
<keyword evidence="2" id="KW-0813">Transport</keyword>
<dbReference type="GO" id="GO:0006606">
    <property type="term" value="P:protein import into nucleus"/>
    <property type="evidence" value="ECO:0007669"/>
    <property type="project" value="TreeGrafter"/>
</dbReference>
<proteinExistence type="predicted"/>
<dbReference type="PANTHER" id="PTHR10350">
    <property type="entry name" value="NUCLEAR PORE COMPLEX PROTEIN NUP155"/>
    <property type="match status" value="1"/>
</dbReference>
<name>A0AAX4JC86_9MICR</name>
<evidence type="ECO:0000256" key="2">
    <source>
        <dbReference type="ARBA" id="ARBA00022448"/>
    </source>
</evidence>
<dbReference type="EMBL" id="CP142730">
    <property type="protein sequence ID" value="WUR03562.1"/>
    <property type="molecule type" value="Genomic_DNA"/>
</dbReference>
<evidence type="ECO:0000256" key="1">
    <source>
        <dbReference type="ARBA" id="ARBA00004123"/>
    </source>
</evidence>
<dbReference type="InterPro" id="IPR004870">
    <property type="entry name" value="Nucleoporin_Nup155"/>
</dbReference>
<evidence type="ECO:0000256" key="3">
    <source>
        <dbReference type="ARBA" id="ARBA00023242"/>
    </source>
</evidence>
<dbReference type="KEGG" id="vnx:VNE69_05151"/>
<dbReference type="GO" id="GO:0044611">
    <property type="term" value="C:nuclear pore inner ring"/>
    <property type="evidence" value="ECO:0007669"/>
    <property type="project" value="TreeGrafter"/>
</dbReference>
<dbReference type="Pfam" id="PF08801">
    <property type="entry name" value="Nucleoporin_N"/>
    <property type="match status" value="1"/>
</dbReference>
<evidence type="ECO:0000259" key="4">
    <source>
        <dbReference type="Pfam" id="PF08801"/>
    </source>
</evidence>
<accession>A0AAX4JC86</accession>
<dbReference type="Gene3D" id="1.25.40.440">
    <property type="entry name" value="Nucleoporin, helical domain, central subdomain"/>
    <property type="match status" value="1"/>
</dbReference>